<feature type="domain" description="Peptidase M24" evidence="4">
    <location>
        <begin position="309"/>
        <end position="524"/>
    </location>
</feature>
<dbReference type="InterPro" id="IPR029149">
    <property type="entry name" value="Creatin/AminoP/Spt16_N"/>
</dbReference>
<dbReference type="SUPFAM" id="SSF55920">
    <property type="entry name" value="Creatinase/aminopeptidase"/>
    <property type="match status" value="1"/>
</dbReference>
<keyword evidence="8" id="KW-1185">Reference proteome</keyword>
<proteinExistence type="inferred from homology"/>
<sequence length="592" mass="67771">MVIKERLIKLRELMKNEGISAYIIPSTDAHQSEYVGEYWKCRQWISGFTGSAGTVVVTLDKAGLWTDGRYFIQAEKQLLGTGIDLFKMGESGVPSFSEWIRENLKPGEKVAFDGKVFSMAAAEKLKAELSLKNIEVIMNLDFIGQIWKDRPSIPEDKIFIHQVKYTGKSRTDKFNEVRKIMAEKGANYYLLASLDDICWLFNIRGRDIPSNPYVTSYAVVGEEKCYLFVNMKKVDDKAREELEKDGVILKEYNEIFKFLEQLDNEASIIFDSNKVNAYLYNSINTMVKKIDEYNLTTMLKAVKNDVEVENIKMAYIKDGVALVKFFKWLKENVEKQTITEIDAENKAEEFRMQQELFLEPSFATIAGYKEHAAMMHYKANSETTYVLKPEGFFLIDSGAHFLNGTTDITRTVSLGKLTEEEKRDFTLVLKSVIALSTAKFLNGATGSNLDVIARIPLWNCGLDYKCGTGHGVGYCSNVHEEPQRFSQVPNTIKLIKGMTITIEPGIYKEGLHGIRTENTVLVVEDEKTEFGQFMRFETLSFIPIDRRAIVKEMLTIEEVQWINCYHRKVFEVLSPHINEEEVQWLESETAEI</sequence>
<dbReference type="InterPro" id="IPR036005">
    <property type="entry name" value="Creatinase/aminopeptidase-like"/>
</dbReference>
<evidence type="ECO:0000259" key="5">
    <source>
        <dbReference type="Pfam" id="PF01321"/>
    </source>
</evidence>
<dbReference type="PANTHER" id="PTHR43763">
    <property type="entry name" value="XAA-PRO AMINOPEPTIDASE 1"/>
    <property type="match status" value="1"/>
</dbReference>
<dbReference type="Proteomes" id="UP001208567">
    <property type="component" value="Unassembled WGS sequence"/>
</dbReference>
<organism evidence="7 8">
    <name type="scientific">Clostridium omnivorum</name>
    <dbReference type="NCBI Taxonomy" id="1604902"/>
    <lineage>
        <taxon>Bacteria</taxon>
        <taxon>Bacillati</taxon>
        <taxon>Bacillota</taxon>
        <taxon>Clostridia</taxon>
        <taxon>Eubacteriales</taxon>
        <taxon>Clostridiaceae</taxon>
        <taxon>Clostridium</taxon>
    </lineage>
</organism>
<keyword evidence="2" id="KW-0479">Metal-binding</keyword>
<accession>A0ABQ5N786</accession>
<dbReference type="InterPro" id="IPR032416">
    <property type="entry name" value="Peptidase_M24_C"/>
</dbReference>
<evidence type="ECO:0000313" key="8">
    <source>
        <dbReference type="Proteomes" id="UP001208567"/>
    </source>
</evidence>
<dbReference type="CDD" id="cd01085">
    <property type="entry name" value="APP"/>
    <property type="match status" value="1"/>
</dbReference>
<reference evidence="7 8" key="1">
    <citation type="journal article" date="2024" name="Int. J. Syst. Evol. Microbiol.">
        <title>Clostridium omnivorum sp. nov., isolated from anoxic soil under the treatment of reductive soil disinfestation.</title>
        <authorList>
            <person name="Ueki A."/>
            <person name="Tonouchi A."/>
            <person name="Kaku N."/>
            <person name="Honma S."/>
            <person name="Ueki K."/>
        </authorList>
    </citation>
    <scope>NUCLEOTIDE SEQUENCE [LARGE SCALE GENOMIC DNA]</scope>
    <source>
        <strain evidence="7 8">E14</strain>
    </source>
</reference>
<comment type="similarity">
    <text evidence="1">Belongs to the peptidase M24B family.</text>
</comment>
<dbReference type="SUPFAM" id="SSF53092">
    <property type="entry name" value="Creatinase/prolidase N-terminal domain"/>
    <property type="match status" value="1"/>
</dbReference>
<evidence type="ECO:0000256" key="1">
    <source>
        <dbReference type="ARBA" id="ARBA00008766"/>
    </source>
</evidence>
<feature type="domain" description="Peptidase M24 C-terminal" evidence="6">
    <location>
        <begin position="532"/>
        <end position="592"/>
    </location>
</feature>
<feature type="domain" description="Creatinase N-terminal" evidence="5">
    <location>
        <begin position="6"/>
        <end position="134"/>
    </location>
</feature>
<protein>
    <submittedName>
        <fullName evidence="7">Xaa-Pro aminopeptidase</fullName>
    </submittedName>
</protein>
<keyword evidence="7" id="KW-0645">Protease</keyword>
<dbReference type="Gene3D" id="3.90.230.10">
    <property type="entry name" value="Creatinase/methionine aminopeptidase superfamily"/>
    <property type="match status" value="1"/>
</dbReference>
<dbReference type="RefSeq" id="WP_264850331.1">
    <property type="nucleotide sequence ID" value="NZ_BRXR01000001.1"/>
</dbReference>
<dbReference type="Pfam" id="PF16189">
    <property type="entry name" value="Creatinase_N_2"/>
    <property type="match status" value="1"/>
</dbReference>
<dbReference type="InterPro" id="IPR000587">
    <property type="entry name" value="Creatinase_N"/>
</dbReference>
<dbReference type="Pfam" id="PF01321">
    <property type="entry name" value="Creatinase_N"/>
    <property type="match status" value="1"/>
</dbReference>
<keyword evidence="3" id="KW-0378">Hydrolase</keyword>
<evidence type="ECO:0000259" key="4">
    <source>
        <dbReference type="Pfam" id="PF00557"/>
    </source>
</evidence>
<comment type="caution">
    <text evidence="7">The sequence shown here is derived from an EMBL/GenBank/DDBJ whole genome shotgun (WGS) entry which is preliminary data.</text>
</comment>
<evidence type="ECO:0000259" key="6">
    <source>
        <dbReference type="Pfam" id="PF16188"/>
    </source>
</evidence>
<evidence type="ECO:0000256" key="3">
    <source>
        <dbReference type="ARBA" id="ARBA00022801"/>
    </source>
</evidence>
<dbReference type="GO" id="GO:0004177">
    <property type="term" value="F:aminopeptidase activity"/>
    <property type="evidence" value="ECO:0007669"/>
    <property type="project" value="UniProtKB-KW"/>
</dbReference>
<dbReference type="InterPro" id="IPR033740">
    <property type="entry name" value="Pept_M24B"/>
</dbReference>
<name>A0ABQ5N786_9CLOT</name>
<keyword evidence="7" id="KW-0031">Aminopeptidase</keyword>
<dbReference type="Pfam" id="PF00557">
    <property type="entry name" value="Peptidase_M24"/>
    <property type="match status" value="1"/>
</dbReference>
<dbReference type="Gene3D" id="3.40.350.10">
    <property type="entry name" value="Creatinase/prolidase N-terminal domain"/>
    <property type="match status" value="2"/>
</dbReference>
<dbReference type="InterPro" id="IPR050422">
    <property type="entry name" value="X-Pro_aminopeptidase_P"/>
</dbReference>
<gene>
    <name evidence="7" type="ORF">bsdE14_24620</name>
</gene>
<evidence type="ECO:0000256" key="2">
    <source>
        <dbReference type="ARBA" id="ARBA00022723"/>
    </source>
</evidence>
<evidence type="ECO:0000313" key="7">
    <source>
        <dbReference type="EMBL" id="GLC31052.1"/>
    </source>
</evidence>
<dbReference type="EMBL" id="BRXR01000001">
    <property type="protein sequence ID" value="GLC31052.1"/>
    <property type="molecule type" value="Genomic_DNA"/>
</dbReference>
<dbReference type="PANTHER" id="PTHR43763:SF6">
    <property type="entry name" value="XAA-PRO AMINOPEPTIDASE 1"/>
    <property type="match status" value="1"/>
</dbReference>
<dbReference type="InterPro" id="IPR000994">
    <property type="entry name" value="Pept_M24"/>
</dbReference>
<dbReference type="Pfam" id="PF16188">
    <property type="entry name" value="Peptidase_M24_C"/>
    <property type="match status" value="1"/>
</dbReference>